<dbReference type="PANTHER" id="PTHR33053">
    <property type="entry name" value="PROTEIN, PUTATIVE-RELATED"/>
    <property type="match status" value="1"/>
</dbReference>
<organism evidence="1 2">
    <name type="scientific">Bemisia tabaci</name>
    <name type="common">Sweetpotato whitefly</name>
    <name type="synonym">Aleurodes tabaci</name>
    <dbReference type="NCBI Taxonomy" id="7038"/>
    <lineage>
        <taxon>Eukaryota</taxon>
        <taxon>Metazoa</taxon>
        <taxon>Ecdysozoa</taxon>
        <taxon>Arthropoda</taxon>
        <taxon>Hexapoda</taxon>
        <taxon>Insecta</taxon>
        <taxon>Pterygota</taxon>
        <taxon>Neoptera</taxon>
        <taxon>Paraneoptera</taxon>
        <taxon>Hemiptera</taxon>
        <taxon>Sternorrhyncha</taxon>
        <taxon>Aleyrodoidea</taxon>
        <taxon>Aleyrodidae</taxon>
        <taxon>Aleyrodinae</taxon>
        <taxon>Bemisia</taxon>
    </lineage>
</organism>
<protein>
    <recommendedName>
        <fullName evidence="3">Transposase domain-containing protein</fullName>
    </recommendedName>
</protein>
<accession>A0AAI8UUA8</accession>
<evidence type="ECO:0000313" key="2">
    <source>
        <dbReference type="Proteomes" id="UP001152759"/>
    </source>
</evidence>
<comment type="caution">
    <text evidence="1">The sequence shown here is derived from an EMBL/GenBank/DDBJ whole genome shotgun (WGS) entry which is preliminary data.</text>
</comment>
<reference evidence="1" key="1">
    <citation type="submission" date="2021-12" db="EMBL/GenBank/DDBJ databases">
        <authorList>
            <person name="King R."/>
        </authorList>
    </citation>
    <scope>NUCLEOTIDE SEQUENCE</scope>
</reference>
<sequence length="784" mass="88483">MGFPLREAPSVPLALVHREVLFCFKIIILVCHLPSLHFELLSVTYNHPIKSGGAAALLKMEPEAEIVVKTRKRFHEMTERGKRKHLTALAEKQSRQLKAARNVSNIFGSNESCETHYNYDADIEENSSLNEEASLHATEISSDRSVSDVDAVSNIDESDSNSDFLCASEDSEAEIINEEAFYDTFVHHSAEEAFRNLEQDRSLNILQLLIQWALLYKVKMNALSALLKLLRQFPNFSHIPNDARTLLKTPVAEKAEAIDDGQYYHFGLMNSLTPGLKHIPPSMTKLKLILNFDGLPLFKSTDSQFWPILVSILGLGQVFMAGLYHGYSKPADAEKYLSKFIEELKALIKSGVLLPDGRVLPVEVFCVCCDAPAKSFILGCKGHTGYWSCTRCTQKGEWIGGKVVFLETNAPPRTHDDFLKKTDSNFHHKASIFESVTGINMTSSFCLDFMHVVLLGVQRKMLKLWVLGTVPFKLGSTAVFQCSQQLYGLRAYIPSEFCRKPRHLDLIKRWKATELRQFLLYTGPVVLKSVLEKKKYENFLVLSVAMRILLCPTLVLQDGFIQYARQLLLNFVEAFKILYGTQFITHNFHNLIHLADDAERFGHLNLVSAFKFENFLQVLKNMVRKPSDELMQVIRRLGEQIASESQRPIGDISKSDEIQLSGKECAHGVPYDDLCQPHYSSITIKGFLVSTKKSDACVGTSDGKIVVVEGVSYSPRRKGLVIVGRYFIQRSEFFTSPCYSSLVGIYKVGKLSPVRCWPVTTIKMKYVLLPLRSEFVALPLLHSD</sequence>
<dbReference type="EMBL" id="CAKKNF020000023">
    <property type="protein sequence ID" value="CAH0747593.1"/>
    <property type="molecule type" value="Genomic_DNA"/>
</dbReference>
<proteinExistence type="predicted"/>
<evidence type="ECO:0008006" key="3">
    <source>
        <dbReference type="Google" id="ProtNLM"/>
    </source>
</evidence>
<dbReference type="Proteomes" id="UP001152759">
    <property type="component" value="Unassembled WGS sequence"/>
</dbReference>
<evidence type="ECO:0000313" key="1">
    <source>
        <dbReference type="EMBL" id="CAH0747593.1"/>
    </source>
</evidence>
<keyword evidence="2" id="KW-1185">Reference proteome</keyword>
<name>A0AAI8UUA8_BEMTA</name>
<gene>
    <name evidence="1" type="ORF">BEMITA_LOCUS142</name>
</gene>
<dbReference type="AlphaFoldDB" id="A0AAI8UUA8"/>